<name>A0A1X0BUR7_MYCCF</name>
<dbReference type="CDD" id="cd00085">
    <property type="entry name" value="HNHc"/>
    <property type="match status" value="1"/>
</dbReference>
<evidence type="ECO:0000313" key="2">
    <source>
        <dbReference type="EMBL" id="BBY44544.1"/>
    </source>
</evidence>
<protein>
    <submittedName>
        <fullName evidence="2">Uncharacterized protein</fullName>
    </submittedName>
</protein>
<feature type="region of interest" description="Disordered" evidence="1">
    <location>
        <begin position="277"/>
        <end position="300"/>
    </location>
</feature>
<dbReference type="InterPro" id="IPR003615">
    <property type="entry name" value="HNH_nuc"/>
</dbReference>
<dbReference type="AlphaFoldDB" id="A0A1X0BUR7"/>
<gene>
    <name evidence="2" type="ORF">MCEL_28390</name>
</gene>
<dbReference type="RefSeq" id="WP_083003454.1">
    <property type="nucleotide sequence ID" value="NZ_AP022591.1"/>
</dbReference>
<dbReference type="InterPro" id="IPR003870">
    <property type="entry name" value="DUF222"/>
</dbReference>
<proteinExistence type="predicted"/>
<dbReference type="SMART" id="SM00507">
    <property type="entry name" value="HNHc"/>
    <property type="match status" value="1"/>
</dbReference>
<organism evidence="2 3">
    <name type="scientific">Mycolicibacterium celeriflavum</name>
    <name type="common">Mycobacterium celeriflavum</name>
    <dbReference type="NCBI Taxonomy" id="1249101"/>
    <lineage>
        <taxon>Bacteria</taxon>
        <taxon>Bacillati</taxon>
        <taxon>Actinomycetota</taxon>
        <taxon>Actinomycetes</taxon>
        <taxon>Mycobacteriales</taxon>
        <taxon>Mycobacteriaceae</taxon>
        <taxon>Mycolicibacterium</taxon>
    </lineage>
</organism>
<dbReference type="Proteomes" id="UP000466431">
    <property type="component" value="Chromosome"/>
</dbReference>
<evidence type="ECO:0000313" key="3">
    <source>
        <dbReference type="Proteomes" id="UP000466431"/>
    </source>
</evidence>
<accession>A0A1X0BUR7</accession>
<keyword evidence="3" id="KW-1185">Reference proteome</keyword>
<evidence type="ECO:0000256" key="1">
    <source>
        <dbReference type="SAM" id="MobiDB-lite"/>
    </source>
</evidence>
<dbReference type="OrthoDB" id="4775237at2"/>
<dbReference type="Pfam" id="PF02720">
    <property type="entry name" value="DUF222"/>
    <property type="match status" value="1"/>
</dbReference>
<reference evidence="2 3" key="1">
    <citation type="journal article" date="2019" name="Emerg. Microbes Infect.">
        <title>Comprehensive subspecies identification of 175 nontuberculous mycobacteria species based on 7547 genomic profiles.</title>
        <authorList>
            <person name="Matsumoto Y."/>
            <person name="Kinjo T."/>
            <person name="Motooka D."/>
            <person name="Nabeya D."/>
            <person name="Jung N."/>
            <person name="Uechi K."/>
            <person name="Horii T."/>
            <person name="Iida T."/>
            <person name="Fujita J."/>
            <person name="Nakamura S."/>
        </authorList>
    </citation>
    <scope>NUCLEOTIDE SEQUENCE [LARGE SCALE GENOMIC DNA]</scope>
    <source>
        <strain evidence="2 3">JCM 18439</strain>
    </source>
</reference>
<dbReference type="EMBL" id="AP022591">
    <property type="protein sequence ID" value="BBY44544.1"/>
    <property type="molecule type" value="Genomic_DNA"/>
</dbReference>
<feature type="compositionally biased region" description="Low complexity" evidence="1">
    <location>
        <begin position="456"/>
        <end position="470"/>
    </location>
</feature>
<dbReference type="STRING" id="1249101.BST21_14000"/>
<feature type="region of interest" description="Disordered" evidence="1">
    <location>
        <begin position="439"/>
        <end position="479"/>
    </location>
</feature>
<dbReference type="KEGG" id="mcee:MCEL_28390"/>
<sequence>MFDSVDEAGLVATIEEATRAEAAAGALRSAAVGELTARRLREAADDPREWWLCDPWDSTAAEIAAAMSISHRKASGQMRIAETLRDHLPAVAALFREGRLSSRVVAAITWRTRLITEDEVWARIDAAVAERALKWGPLSDDRLDDAVDALVQRFDPEAVIIARQNARTRDFVVGGYEDEAGTTSVWARLLAHDAQVWKKRVAAMVAGVCDDDPRTAAERRADAFAAIGNGNDVLPCACGSPQCPAAGNPAPKSSVVINVIADQTAIDAAKELNAVPHAPAAAQSPSEERRDSGTALLPDNTPLPTPMLAELLRDGAKLRPLRLPAAEPEPRYRPSARLAAFVRARDLTCRFPGCAVPAVLCDIDHVIPYPLGVTHAANLICLCRKHHHLKTFWVGDWALLLFSDGTVVWTAPTGRTYTTHPGCRSFFPDWDTTATDLPPPKHALPSGAERGAMMPTRAANRAARINTERAQGNSGPPPF</sequence>